<evidence type="ECO:0000313" key="1">
    <source>
        <dbReference type="EMBL" id="AEI11836.1"/>
    </source>
</evidence>
<dbReference type="RefSeq" id="WP_013883355.1">
    <property type="nucleotide sequence ID" value="NC_015671.1"/>
</dbReference>
<protein>
    <submittedName>
        <fullName evidence="1">Uncharacterized protein</fullName>
    </submittedName>
</protein>
<dbReference type="HOGENOM" id="CLU_1624173_0_0_11"/>
<gene>
    <name evidence="1" type="ordered locus">Celgi_1317</name>
</gene>
<reference evidence="2" key="1">
    <citation type="submission" date="2011-04" db="EMBL/GenBank/DDBJ databases">
        <title>Complete sequence of Cellvibrio gilvus ATCC 13127.</title>
        <authorList>
            <person name="Lucas S."/>
            <person name="Han J."/>
            <person name="Lapidus A."/>
            <person name="Cheng J.-F."/>
            <person name="Goodwin L."/>
            <person name="Pitluck S."/>
            <person name="Peters L."/>
            <person name="Munk A."/>
            <person name="Detter J.C."/>
            <person name="Han C."/>
            <person name="Tapia R."/>
            <person name="Land M."/>
            <person name="Hauser L."/>
            <person name="Kyrpides N."/>
            <person name="Ivanova N."/>
            <person name="Ovchinnikova G."/>
            <person name="Pagani I."/>
            <person name="Mead D."/>
            <person name="Brumm P."/>
            <person name="Woyke T."/>
        </authorList>
    </citation>
    <scope>NUCLEOTIDE SEQUENCE [LARGE SCALE GENOMIC DNA]</scope>
    <source>
        <strain evidence="2">ATCC 13127 / NRRL B-14078</strain>
    </source>
</reference>
<dbReference type="KEGG" id="cga:Celgi_1317"/>
<evidence type="ECO:0000313" key="2">
    <source>
        <dbReference type="Proteomes" id="UP000000485"/>
    </source>
</evidence>
<accession>F8A2H9</accession>
<proteinExistence type="predicted"/>
<keyword evidence="2" id="KW-1185">Reference proteome</keyword>
<dbReference type="AlphaFoldDB" id="F8A2H9"/>
<sequence>MADTIGAQLEHLLGNVSTLVVETPLGPVTLWCDAEGDWHSTRVPTEDDADTLPTHTTAYGINAGIDPYDPDSLEDVLAVVWADGDSRALADVAAERRTHDGRGWTRAHDDEHGANHLVELAWRYAYRVHATRPGSYDREGLVKAAALLVAAIDTLDRAEATRG</sequence>
<dbReference type="Proteomes" id="UP000000485">
    <property type="component" value="Chromosome"/>
</dbReference>
<name>F8A2H9_CELGA</name>
<dbReference type="STRING" id="593907.Celgi_1317"/>
<organism evidence="1 2">
    <name type="scientific">Cellulomonas gilvus (strain ATCC 13127 / NRRL B-14078)</name>
    <name type="common">Cellvibrio gilvus</name>
    <dbReference type="NCBI Taxonomy" id="593907"/>
    <lineage>
        <taxon>Bacteria</taxon>
        <taxon>Bacillati</taxon>
        <taxon>Actinomycetota</taxon>
        <taxon>Actinomycetes</taxon>
        <taxon>Micrococcales</taxon>
        <taxon>Cellulomonadaceae</taxon>
        <taxon>Cellulomonas</taxon>
    </lineage>
</organism>
<dbReference type="EMBL" id="CP002665">
    <property type="protein sequence ID" value="AEI11836.1"/>
    <property type="molecule type" value="Genomic_DNA"/>
</dbReference>